<dbReference type="PANTHER" id="PTHR34299">
    <property type="entry name" value="DIACYLGLYCEROL KINASE"/>
    <property type="match status" value="1"/>
</dbReference>
<dbReference type="PANTHER" id="PTHR34299:SF1">
    <property type="entry name" value="DIACYLGLYCEROL KINASE"/>
    <property type="match status" value="1"/>
</dbReference>
<comment type="similarity">
    <text evidence="3 21">Belongs to the bacterial diacylglycerol kinase family.</text>
</comment>
<dbReference type="RefSeq" id="WP_088454614.1">
    <property type="nucleotide sequence ID" value="NZ_JACHXO010000007.1"/>
</dbReference>
<evidence type="ECO:0000256" key="12">
    <source>
        <dbReference type="ARBA" id="ARBA00022741"/>
    </source>
</evidence>
<evidence type="ECO:0000256" key="15">
    <source>
        <dbReference type="ARBA" id="ARBA00022842"/>
    </source>
</evidence>
<keyword evidence="18 21" id="KW-0472">Membrane</keyword>
<dbReference type="InterPro" id="IPR036945">
    <property type="entry name" value="DAGK_sf"/>
</dbReference>
<comment type="catalytic activity">
    <reaction evidence="21">
        <text>a 1,2-diacyl-sn-glycerol + ATP = a 1,2-diacyl-sn-glycero-3-phosphate + ADP + H(+)</text>
        <dbReference type="Rhea" id="RHEA:10272"/>
        <dbReference type="ChEBI" id="CHEBI:15378"/>
        <dbReference type="ChEBI" id="CHEBI:17815"/>
        <dbReference type="ChEBI" id="CHEBI:30616"/>
        <dbReference type="ChEBI" id="CHEBI:58608"/>
        <dbReference type="ChEBI" id="CHEBI:456216"/>
        <dbReference type="EC" id="2.7.1.107"/>
    </reaction>
</comment>
<keyword evidence="8 21" id="KW-0997">Cell inner membrane</keyword>
<keyword evidence="11" id="KW-0479">Metal-binding</keyword>
<keyword evidence="15" id="KW-0460">Magnesium</keyword>
<dbReference type="GO" id="GO:0004143">
    <property type="term" value="F:ATP-dependent diacylglycerol kinase activity"/>
    <property type="evidence" value="ECO:0007669"/>
    <property type="project" value="UniProtKB-EC"/>
</dbReference>
<reference evidence="22 23" key="1">
    <citation type="submission" date="2020-08" db="EMBL/GenBank/DDBJ databases">
        <title>Genomic Encyclopedia of Type Strains, Phase III (KMG-III): the genomes of soil and plant-associated and newly described type strains.</title>
        <authorList>
            <person name="Whitman W."/>
        </authorList>
    </citation>
    <scope>NUCLEOTIDE SEQUENCE [LARGE SCALE GENOMIC DNA]</scope>
    <source>
        <strain evidence="22 23">CECT 7247</strain>
    </source>
</reference>
<protein>
    <recommendedName>
        <fullName evidence="5 21">Diacylglycerol kinase</fullName>
        <ecNumber evidence="4 21">2.7.1.107</ecNumber>
    </recommendedName>
</protein>
<feature type="transmembrane region" description="Helical" evidence="21">
    <location>
        <begin position="56"/>
        <end position="79"/>
    </location>
</feature>
<keyword evidence="6" id="KW-1003">Cell membrane</keyword>
<comment type="subcellular location">
    <subcellularLocation>
        <location evidence="2 21">Cell inner membrane</location>
        <topology evidence="2 21">Multi-pass membrane protein</topology>
    </subcellularLocation>
</comment>
<evidence type="ECO:0000256" key="20">
    <source>
        <dbReference type="ARBA" id="ARBA00023264"/>
    </source>
</evidence>
<feature type="transmembrane region" description="Helical" evidence="21">
    <location>
        <begin position="100"/>
        <end position="121"/>
    </location>
</feature>
<dbReference type="CDD" id="cd14264">
    <property type="entry name" value="DAGK_IM"/>
    <property type="match status" value="1"/>
</dbReference>
<evidence type="ECO:0000256" key="2">
    <source>
        <dbReference type="ARBA" id="ARBA00004429"/>
    </source>
</evidence>
<keyword evidence="12 21" id="KW-0547">Nucleotide-binding</keyword>
<dbReference type="InterPro" id="IPR000829">
    <property type="entry name" value="DAGK"/>
</dbReference>
<dbReference type="Proteomes" id="UP000574369">
    <property type="component" value="Unassembled WGS sequence"/>
</dbReference>
<dbReference type="EC" id="2.7.1.107" evidence="4 21"/>
<evidence type="ECO:0000256" key="3">
    <source>
        <dbReference type="ARBA" id="ARBA00005967"/>
    </source>
</evidence>
<keyword evidence="19" id="KW-0594">Phospholipid biosynthesis</keyword>
<evidence type="ECO:0000256" key="14">
    <source>
        <dbReference type="ARBA" id="ARBA00022840"/>
    </source>
</evidence>
<evidence type="ECO:0000256" key="17">
    <source>
        <dbReference type="ARBA" id="ARBA00023098"/>
    </source>
</evidence>
<evidence type="ECO:0000256" key="16">
    <source>
        <dbReference type="ARBA" id="ARBA00022989"/>
    </source>
</evidence>
<evidence type="ECO:0000256" key="8">
    <source>
        <dbReference type="ARBA" id="ARBA00022519"/>
    </source>
</evidence>
<keyword evidence="10 21" id="KW-0812">Transmembrane</keyword>
<keyword evidence="7" id="KW-0444">Lipid biosynthesis</keyword>
<dbReference type="Gene3D" id="1.10.287.3610">
    <property type="match status" value="1"/>
</dbReference>
<comment type="cofactor">
    <cofactor evidence="1">
        <name>Mg(2+)</name>
        <dbReference type="ChEBI" id="CHEBI:18420"/>
    </cofactor>
</comment>
<keyword evidence="13 21" id="KW-0418">Kinase</keyword>
<evidence type="ECO:0000256" key="19">
    <source>
        <dbReference type="ARBA" id="ARBA00023209"/>
    </source>
</evidence>
<keyword evidence="23" id="KW-1185">Reference proteome</keyword>
<evidence type="ECO:0000256" key="5">
    <source>
        <dbReference type="ARBA" id="ARBA00017575"/>
    </source>
</evidence>
<comment type="caution">
    <text evidence="22">The sequence shown here is derived from an EMBL/GenBank/DDBJ whole genome shotgun (WGS) entry which is preliminary data.</text>
</comment>
<keyword evidence="9 21" id="KW-0808">Transferase</keyword>
<evidence type="ECO:0000256" key="11">
    <source>
        <dbReference type="ARBA" id="ARBA00022723"/>
    </source>
</evidence>
<organism evidence="22 23">
    <name type="scientific">Roseateles terrae</name>
    <dbReference type="NCBI Taxonomy" id="431060"/>
    <lineage>
        <taxon>Bacteria</taxon>
        <taxon>Pseudomonadati</taxon>
        <taxon>Pseudomonadota</taxon>
        <taxon>Betaproteobacteria</taxon>
        <taxon>Burkholderiales</taxon>
        <taxon>Sphaerotilaceae</taxon>
        <taxon>Roseateles</taxon>
    </lineage>
</organism>
<evidence type="ECO:0000256" key="9">
    <source>
        <dbReference type="ARBA" id="ARBA00022679"/>
    </source>
</evidence>
<gene>
    <name evidence="22" type="ORF">FHS28_003835</name>
</gene>
<evidence type="ECO:0000256" key="18">
    <source>
        <dbReference type="ARBA" id="ARBA00023136"/>
    </source>
</evidence>
<keyword evidence="16 21" id="KW-1133">Transmembrane helix</keyword>
<comment type="function">
    <text evidence="21">Catalyzes the ATP-dependent phosphorylation of sn-l,2-diacylglycerol (DAG) to phosphatidic acid. Involved in the recycling of diacylglycerol produced as a by-product during membrane-derived oligosaccharide (MDO) biosynthesis.</text>
</comment>
<evidence type="ECO:0000256" key="4">
    <source>
        <dbReference type="ARBA" id="ARBA00012133"/>
    </source>
</evidence>
<accession>A0ABR6GZ67</accession>
<dbReference type="EMBL" id="JACHXO010000007">
    <property type="protein sequence ID" value="MBB3196423.1"/>
    <property type="molecule type" value="Genomic_DNA"/>
</dbReference>
<evidence type="ECO:0000256" key="13">
    <source>
        <dbReference type="ARBA" id="ARBA00022777"/>
    </source>
</evidence>
<keyword evidence="20 21" id="KW-1208">Phospholipid metabolism</keyword>
<keyword evidence="17 21" id="KW-0443">Lipid metabolism</keyword>
<evidence type="ECO:0000256" key="10">
    <source>
        <dbReference type="ARBA" id="ARBA00022692"/>
    </source>
</evidence>
<sequence>MSNPHKGRTGLDRILHAAGYSWAGLRAAYLGESAFRQEIWLTIVATPLAFWLGRDWVQVALLLGSLVLVLIVELLNSAVEAAIDRVSFELHELSKRAKDIASAAVLLALLLCGGIWVAAVWQHLAPLVRAQV</sequence>
<evidence type="ECO:0000256" key="21">
    <source>
        <dbReference type="RuleBase" id="RU363065"/>
    </source>
</evidence>
<proteinExistence type="inferred from homology"/>
<evidence type="ECO:0000256" key="7">
    <source>
        <dbReference type="ARBA" id="ARBA00022516"/>
    </source>
</evidence>
<name>A0ABR6GZ67_9BURK</name>
<evidence type="ECO:0000313" key="23">
    <source>
        <dbReference type="Proteomes" id="UP000574369"/>
    </source>
</evidence>
<keyword evidence="14 21" id="KW-0067">ATP-binding</keyword>
<evidence type="ECO:0000256" key="1">
    <source>
        <dbReference type="ARBA" id="ARBA00001946"/>
    </source>
</evidence>
<dbReference type="Pfam" id="PF01219">
    <property type="entry name" value="DAGK_prokar"/>
    <property type="match status" value="1"/>
</dbReference>
<comment type="caution">
    <text evidence="21">Lacks conserved residue(s) required for the propagation of feature annotation.</text>
</comment>
<evidence type="ECO:0000256" key="6">
    <source>
        <dbReference type="ARBA" id="ARBA00022475"/>
    </source>
</evidence>
<dbReference type="InterPro" id="IPR033718">
    <property type="entry name" value="DAGK_prok"/>
</dbReference>
<evidence type="ECO:0000313" key="22">
    <source>
        <dbReference type="EMBL" id="MBB3196423.1"/>
    </source>
</evidence>